<dbReference type="Proteomes" id="UP000095286">
    <property type="component" value="Unplaced"/>
</dbReference>
<organism evidence="1 2">
    <name type="scientific">Rhabditophanes sp. KR3021</name>
    <dbReference type="NCBI Taxonomy" id="114890"/>
    <lineage>
        <taxon>Eukaryota</taxon>
        <taxon>Metazoa</taxon>
        <taxon>Ecdysozoa</taxon>
        <taxon>Nematoda</taxon>
        <taxon>Chromadorea</taxon>
        <taxon>Rhabditida</taxon>
        <taxon>Tylenchina</taxon>
        <taxon>Panagrolaimomorpha</taxon>
        <taxon>Strongyloidoidea</taxon>
        <taxon>Alloionematidae</taxon>
        <taxon>Rhabditophanes</taxon>
    </lineage>
</organism>
<evidence type="ECO:0000313" key="2">
    <source>
        <dbReference type="WBParaSite" id="RSKR_0000314700.1"/>
    </source>
</evidence>
<proteinExistence type="predicted"/>
<reference evidence="2" key="1">
    <citation type="submission" date="2016-11" db="UniProtKB">
        <authorList>
            <consortium name="WormBaseParasite"/>
        </authorList>
    </citation>
    <scope>IDENTIFICATION</scope>
    <source>
        <strain evidence="2">KR3021</strain>
    </source>
</reference>
<name>A0AC35TQ50_9BILA</name>
<sequence length="117" mass="12866">MASSDTDQFSMEKFGEWKNTLSRFGENREHLGKCLDEYKIKSWQIYLILGMSILIVLLGLLEMMMICWRKKRRALILSKVRIEGIGGGDGGGSYSNSKSGSSSKSSASKSSTSKSGA</sequence>
<evidence type="ECO:0000313" key="1">
    <source>
        <dbReference type="Proteomes" id="UP000095286"/>
    </source>
</evidence>
<accession>A0AC35TQ50</accession>
<protein>
    <submittedName>
        <fullName evidence="2">Small integral membrane protein 24</fullName>
    </submittedName>
</protein>
<dbReference type="WBParaSite" id="RSKR_0000314700.1">
    <property type="protein sequence ID" value="RSKR_0000314700.1"/>
    <property type="gene ID" value="RSKR_0000314700"/>
</dbReference>